<protein>
    <recommendedName>
        <fullName evidence="2">Uncharacterized protein YyaB-like PH domain-containing protein</fullName>
    </recommendedName>
</protein>
<keyword evidence="4" id="KW-1185">Reference proteome</keyword>
<evidence type="ECO:0000259" key="2">
    <source>
        <dbReference type="Pfam" id="PF06713"/>
    </source>
</evidence>
<accession>A0A383XRB0</accession>
<dbReference type="OrthoDB" id="6658731at2"/>
<gene>
    <name evidence="3" type="ORF">DEH80_13735</name>
</gene>
<keyword evidence="1" id="KW-0812">Transmembrane</keyword>
<dbReference type="Proteomes" id="UP000251800">
    <property type="component" value="Unassembled WGS sequence"/>
</dbReference>
<keyword evidence="1" id="KW-0472">Membrane</keyword>
<feature type="transmembrane region" description="Helical" evidence="1">
    <location>
        <begin position="38"/>
        <end position="59"/>
    </location>
</feature>
<feature type="domain" description="Uncharacterized protein YyaB-like PH" evidence="2">
    <location>
        <begin position="61"/>
        <end position="132"/>
    </location>
</feature>
<evidence type="ECO:0000313" key="3">
    <source>
        <dbReference type="EMBL" id="PWN55164.1"/>
    </source>
</evidence>
<dbReference type="Pfam" id="PF06713">
    <property type="entry name" value="bPH_4"/>
    <property type="match status" value="1"/>
</dbReference>
<dbReference type="InterPro" id="IPR009589">
    <property type="entry name" value="PH_YyaB-like"/>
</dbReference>
<feature type="transmembrane region" description="Helical" evidence="1">
    <location>
        <begin position="12"/>
        <end position="32"/>
    </location>
</feature>
<proteinExistence type="predicted"/>
<reference evidence="3 4" key="1">
    <citation type="submission" date="2018-05" db="EMBL/GenBank/DDBJ databases">
        <title>Abyssibacter profundi OUC007T gen. nov., sp. nov, a marine bacterium isolated from seawater of the Mariana Trench.</title>
        <authorList>
            <person name="Zhou S."/>
        </authorList>
    </citation>
    <scope>NUCLEOTIDE SEQUENCE [LARGE SCALE GENOMIC DNA]</scope>
    <source>
        <strain evidence="3 4">OUC007</strain>
    </source>
</reference>
<keyword evidence="1" id="KW-1133">Transmembrane helix</keyword>
<evidence type="ECO:0000256" key="1">
    <source>
        <dbReference type="SAM" id="Phobius"/>
    </source>
</evidence>
<dbReference type="GO" id="GO:0030153">
    <property type="term" value="P:bacteriocin immunity"/>
    <property type="evidence" value="ECO:0007669"/>
    <property type="project" value="InterPro"/>
</dbReference>
<evidence type="ECO:0000313" key="4">
    <source>
        <dbReference type="Proteomes" id="UP000251800"/>
    </source>
</evidence>
<sequence>MDSVYTSKIDTWLLVVLLVSAGVALVAAGATLVTKSVFAIAIGAFIAAIGAGLPVWLLTSTKYTIGSERLLVQSGPFKWKVPLSEISSVEPTRNPLSSPALSLDRLHIKYGRGQELMISPKDQPAFIEELERAREDAA</sequence>
<organism evidence="3 4">
    <name type="scientific">Abyssibacter profundi</name>
    <dbReference type="NCBI Taxonomy" id="2182787"/>
    <lineage>
        <taxon>Bacteria</taxon>
        <taxon>Pseudomonadati</taxon>
        <taxon>Pseudomonadota</taxon>
        <taxon>Gammaproteobacteria</taxon>
        <taxon>Chromatiales</taxon>
        <taxon>Oceanococcaceae</taxon>
        <taxon>Abyssibacter</taxon>
    </lineage>
</organism>
<comment type="caution">
    <text evidence="3">The sequence shown here is derived from an EMBL/GenBank/DDBJ whole genome shotgun (WGS) entry which is preliminary data.</text>
</comment>
<dbReference type="AlphaFoldDB" id="A0A383XRB0"/>
<dbReference type="EMBL" id="QEQK01000013">
    <property type="protein sequence ID" value="PWN55164.1"/>
    <property type="molecule type" value="Genomic_DNA"/>
</dbReference>
<name>A0A383XRB0_9GAMM</name>